<organism evidence="2 3">
    <name type="scientific">Collybiopsis luxurians FD-317 M1</name>
    <dbReference type="NCBI Taxonomy" id="944289"/>
    <lineage>
        <taxon>Eukaryota</taxon>
        <taxon>Fungi</taxon>
        <taxon>Dikarya</taxon>
        <taxon>Basidiomycota</taxon>
        <taxon>Agaricomycotina</taxon>
        <taxon>Agaricomycetes</taxon>
        <taxon>Agaricomycetidae</taxon>
        <taxon>Agaricales</taxon>
        <taxon>Marasmiineae</taxon>
        <taxon>Omphalotaceae</taxon>
        <taxon>Collybiopsis</taxon>
        <taxon>Collybiopsis luxurians</taxon>
    </lineage>
</organism>
<dbReference type="Proteomes" id="UP000053593">
    <property type="component" value="Unassembled WGS sequence"/>
</dbReference>
<gene>
    <name evidence="2" type="ORF">GYMLUDRAFT_756012</name>
</gene>
<dbReference type="PROSITE" id="PS50835">
    <property type="entry name" value="IG_LIKE"/>
    <property type="match status" value="1"/>
</dbReference>
<dbReference type="OrthoDB" id="10633974at2759"/>
<keyword evidence="3" id="KW-1185">Reference proteome</keyword>
<reference evidence="2 3" key="1">
    <citation type="submission" date="2014-04" db="EMBL/GenBank/DDBJ databases">
        <title>Evolutionary Origins and Diversification of the Mycorrhizal Mutualists.</title>
        <authorList>
            <consortium name="DOE Joint Genome Institute"/>
            <consortium name="Mycorrhizal Genomics Consortium"/>
            <person name="Kohler A."/>
            <person name="Kuo A."/>
            <person name="Nagy L.G."/>
            <person name="Floudas D."/>
            <person name="Copeland A."/>
            <person name="Barry K.W."/>
            <person name="Cichocki N."/>
            <person name="Veneault-Fourrey C."/>
            <person name="LaButti K."/>
            <person name="Lindquist E.A."/>
            <person name="Lipzen A."/>
            <person name="Lundell T."/>
            <person name="Morin E."/>
            <person name="Murat C."/>
            <person name="Riley R."/>
            <person name="Ohm R."/>
            <person name="Sun H."/>
            <person name="Tunlid A."/>
            <person name="Henrissat B."/>
            <person name="Grigoriev I.V."/>
            <person name="Hibbett D.S."/>
            <person name="Martin F."/>
        </authorList>
    </citation>
    <scope>NUCLEOTIDE SEQUENCE [LARGE SCALE GENOMIC DNA]</scope>
    <source>
        <strain evidence="2 3">FD-317 M1</strain>
    </source>
</reference>
<dbReference type="InterPro" id="IPR007110">
    <property type="entry name" value="Ig-like_dom"/>
</dbReference>
<dbReference type="AlphaFoldDB" id="A0A0D0C4L5"/>
<feature type="domain" description="Ig-like" evidence="1">
    <location>
        <begin position="92"/>
        <end position="179"/>
    </location>
</feature>
<accession>A0A0D0C4L5</accession>
<name>A0A0D0C4L5_9AGAR</name>
<evidence type="ECO:0000313" key="3">
    <source>
        <dbReference type="Proteomes" id="UP000053593"/>
    </source>
</evidence>
<dbReference type="EMBL" id="KN834791">
    <property type="protein sequence ID" value="KIK57364.1"/>
    <property type="molecule type" value="Genomic_DNA"/>
</dbReference>
<evidence type="ECO:0000259" key="1">
    <source>
        <dbReference type="PROSITE" id="PS50835"/>
    </source>
</evidence>
<dbReference type="HOGENOM" id="CLU_1004938_0_0_1"/>
<evidence type="ECO:0000313" key="2">
    <source>
        <dbReference type="EMBL" id="KIK57364.1"/>
    </source>
</evidence>
<sequence length="277" mass="30817">MHSQSLRGFYESDPLQMVAGTSLLKFIVLGPKRWKILGYFLAGCSFEVVTIVFRNLISVLRSPSNADLPAPNHRSLDDYFLEFCTSITREFPTLIEPLSDSGIASLLLSIFCNIDPTHIYAESTSLNGDWAVSRRELLRQATSRLSYTPNPAAADRGHYECDKTTRILDTGVVVSVSLSMMESLSEGEDSNDVQIDGLWKQATRARLRPVLSSALREIWMLLACAGEGARTGRRSSGDQNGEKIDVRRLLICFQILAAIFDINVYAMTTNSTKRGRI</sequence>
<protein>
    <recommendedName>
        <fullName evidence="1">Ig-like domain-containing protein</fullName>
    </recommendedName>
</protein>
<proteinExistence type="predicted"/>